<keyword evidence="2" id="KW-1185">Reference proteome</keyword>
<sequence>WQLGQAHYPPPHHKRIFSTKHLFRSSVWLDRRGLGQAHPAPPHHKRISPSKLLFRSSVWWDRKATRSCTSFATTSQTDLPYNTSVQMWSLV</sequence>
<evidence type="ECO:0000313" key="2">
    <source>
        <dbReference type="Proteomes" id="UP000663828"/>
    </source>
</evidence>
<organism evidence="1 2">
    <name type="scientific">Adineta ricciae</name>
    <name type="common">Rotifer</name>
    <dbReference type="NCBI Taxonomy" id="249248"/>
    <lineage>
        <taxon>Eukaryota</taxon>
        <taxon>Metazoa</taxon>
        <taxon>Spiralia</taxon>
        <taxon>Gnathifera</taxon>
        <taxon>Rotifera</taxon>
        <taxon>Eurotatoria</taxon>
        <taxon>Bdelloidea</taxon>
        <taxon>Adinetida</taxon>
        <taxon>Adinetidae</taxon>
        <taxon>Adineta</taxon>
    </lineage>
</organism>
<comment type="caution">
    <text evidence="1">The sequence shown here is derived from an EMBL/GenBank/DDBJ whole genome shotgun (WGS) entry which is preliminary data.</text>
</comment>
<dbReference type="Proteomes" id="UP000663828">
    <property type="component" value="Unassembled WGS sequence"/>
</dbReference>
<reference evidence="1" key="1">
    <citation type="submission" date="2021-02" db="EMBL/GenBank/DDBJ databases">
        <authorList>
            <person name="Nowell W R."/>
        </authorList>
    </citation>
    <scope>NUCLEOTIDE SEQUENCE</scope>
</reference>
<protein>
    <submittedName>
        <fullName evidence="1">Uncharacterized protein</fullName>
    </submittedName>
</protein>
<feature type="non-terminal residue" evidence="1">
    <location>
        <position position="1"/>
    </location>
</feature>
<accession>A0A816GY31</accession>
<name>A0A816GY31_ADIRI</name>
<dbReference type="AlphaFoldDB" id="A0A816GY31"/>
<gene>
    <name evidence="1" type="ORF">XAT740_LOCUS60421</name>
</gene>
<evidence type="ECO:0000313" key="1">
    <source>
        <dbReference type="EMBL" id="CAF1680290.1"/>
    </source>
</evidence>
<dbReference type="EMBL" id="CAJNOR010014894">
    <property type="protein sequence ID" value="CAF1680290.1"/>
    <property type="molecule type" value="Genomic_DNA"/>
</dbReference>
<proteinExistence type="predicted"/>